<gene>
    <name evidence="2" type="ORF">E5987_07430</name>
</gene>
<evidence type="ECO:0000259" key="1">
    <source>
        <dbReference type="PROSITE" id="PS50943"/>
    </source>
</evidence>
<dbReference type="EMBL" id="WSRP01000020">
    <property type="protein sequence ID" value="MVX57040.1"/>
    <property type="molecule type" value="Genomic_DNA"/>
</dbReference>
<evidence type="ECO:0000313" key="3">
    <source>
        <dbReference type="Proteomes" id="UP000472580"/>
    </source>
</evidence>
<dbReference type="InterPro" id="IPR010982">
    <property type="entry name" value="Lambda_DNA-bd_dom_sf"/>
</dbReference>
<dbReference type="PROSITE" id="PS50943">
    <property type="entry name" value="HTH_CROC1"/>
    <property type="match status" value="1"/>
</dbReference>
<dbReference type="Gene3D" id="1.10.260.40">
    <property type="entry name" value="lambda repressor-like DNA-binding domains"/>
    <property type="match status" value="1"/>
</dbReference>
<dbReference type="Proteomes" id="UP000472580">
    <property type="component" value="Unassembled WGS sequence"/>
</dbReference>
<dbReference type="AlphaFoldDB" id="A0A6L6YH57"/>
<feature type="domain" description="HTH cro/C1-type" evidence="1">
    <location>
        <begin position="45"/>
        <end position="94"/>
    </location>
</feature>
<organism evidence="2 3">
    <name type="scientific">Parasutterella muris</name>
    <dbReference type="NCBI Taxonomy" id="2565572"/>
    <lineage>
        <taxon>Bacteria</taxon>
        <taxon>Pseudomonadati</taxon>
        <taxon>Pseudomonadota</taxon>
        <taxon>Betaproteobacteria</taxon>
        <taxon>Burkholderiales</taxon>
        <taxon>Sutterellaceae</taxon>
        <taxon>Parasutterella</taxon>
    </lineage>
</organism>
<sequence>MTIIKSFNQVLSEQRKDPEFEKAYKEADREYISFKNVVKARECVGLTQGEVAVLMGTTQSAVARLERNLASGILPSHNSLTRYAKALGKRVVVNFL</sequence>
<comment type="caution">
    <text evidence="2">The sequence shown here is derived from an EMBL/GenBank/DDBJ whole genome shotgun (WGS) entry which is preliminary data.</text>
</comment>
<dbReference type="OrthoDB" id="2736385at2"/>
<dbReference type="SUPFAM" id="SSF47413">
    <property type="entry name" value="lambda repressor-like DNA-binding domains"/>
    <property type="match status" value="1"/>
</dbReference>
<reference evidence="2 3" key="1">
    <citation type="submission" date="2019-12" db="EMBL/GenBank/DDBJ databases">
        <title>Microbes associate with the intestines of laboratory mice.</title>
        <authorList>
            <person name="Navarre W."/>
            <person name="Wong E."/>
        </authorList>
    </citation>
    <scope>NUCLEOTIDE SEQUENCE [LARGE SCALE GENOMIC DNA]</scope>
    <source>
        <strain evidence="2 3">NM82_D38</strain>
    </source>
</reference>
<dbReference type="RefSeq" id="WP_160335473.1">
    <property type="nucleotide sequence ID" value="NZ_WSRP01000020.1"/>
</dbReference>
<name>A0A6L6YH57_9BURK</name>
<evidence type="ECO:0000313" key="2">
    <source>
        <dbReference type="EMBL" id="MVX57040.1"/>
    </source>
</evidence>
<dbReference type="InterPro" id="IPR001387">
    <property type="entry name" value="Cro/C1-type_HTH"/>
</dbReference>
<keyword evidence="3" id="KW-1185">Reference proteome</keyword>
<dbReference type="SMART" id="SM00530">
    <property type="entry name" value="HTH_XRE"/>
    <property type="match status" value="1"/>
</dbReference>
<dbReference type="CDD" id="cd00093">
    <property type="entry name" value="HTH_XRE"/>
    <property type="match status" value="1"/>
</dbReference>
<dbReference type="Pfam" id="PF01381">
    <property type="entry name" value="HTH_3"/>
    <property type="match status" value="1"/>
</dbReference>
<accession>A0A6L6YH57</accession>
<protein>
    <submittedName>
        <fullName evidence="2">Helix-turn-helix domain-containing protein</fullName>
    </submittedName>
</protein>
<dbReference type="GO" id="GO:0003677">
    <property type="term" value="F:DNA binding"/>
    <property type="evidence" value="ECO:0007669"/>
    <property type="project" value="InterPro"/>
</dbReference>
<proteinExistence type="predicted"/>